<evidence type="ECO:0000256" key="4">
    <source>
        <dbReference type="ARBA" id="ARBA00022603"/>
    </source>
</evidence>
<evidence type="ECO:0000313" key="16">
    <source>
        <dbReference type="Ensembl" id="ENSPLOP00000012234.1"/>
    </source>
</evidence>
<dbReference type="InterPro" id="IPR026610">
    <property type="entry name" value="Hen1"/>
</dbReference>
<organism evidence="16 17">
    <name type="scientific">Panthera leo</name>
    <name type="common">Lion</name>
    <dbReference type="NCBI Taxonomy" id="9689"/>
    <lineage>
        <taxon>Eukaryota</taxon>
        <taxon>Metazoa</taxon>
        <taxon>Chordata</taxon>
        <taxon>Craniata</taxon>
        <taxon>Vertebrata</taxon>
        <taxon>Euteleostomi</taxon>
        <taxon>Mammalia</taxon>
        <taxon>Eutheria</taxon>
        <taxon>Laurasiatheria</taxon>
        <taxon>Carnivora</taxon>
        <taxon>Feliformia</taxon>
        <taxon>Felidae</taxon>
        <taxon>Pantherinae</taxon>
        <taxon>Panthera</taxon>
    </lineage>
</organism>
<reference evidence="16" key="1">
    <citation type="journal article" date="2019" name="bioRxiv">
        <title>Long live the king: chromosome-level assembly of the lion (Panthera leo) using linked-read, Hi-C, and long read data.</title>
        <authorList>
            <person name="Armstrong E.E."/>
            <person name="Taylor R.W."/>
            <person name="Miller D.E."/>
            <person name="Kaelin C."/>
            <person name="Barsh G."/>
            <person name="Hadly E.A."/>
            <person name="Petrov D."/>
        </authorList>
    </citation>
    <scope>NUCLEOTIDE SEQUENCE [LARGE SCALE GENOMIC DNA]</scope>
</reference>
<comment type="similarity">
    <text evidence="2">Belongs to the methyltransferase superfamily. HEN1 family.</text>
</comment>
<dbReference type="AlphaFoldDB" id="A0A8C9D3V2"/>
<comment type="cofactor">
    <cofactor evidence="1">
        <name>Mg(2+)</name>
        <dbReference type="ChEBI" id="CHEBI:18420"/>
    </cofactor>
</comment>
<evidence type="ECO:0000256" key="6">
    <source>
        <dbReference type="ARBA" id="ARBA00022691"/>
    </source>
</evidence>
<keyword evidence="7" id="KW-0479">Metal-binding</keyword>
<keyword evidence="5" id="KW-0808">Transferase</keyword>
<keyword evidence="11" id="KW-0943">RNA-mediated gene silencing</keyword>
<keyword evidence="17" id="KW-1185">Reference proteome</keyword>
<reference evidence="16" key="3">
    <citation type="submission" date="2025-09" db="UniProtKB">
        <authorList>
            <consortium name="Ensembl"/>
        </authorList>
    </citation>
    <scope>IDENTIFICATION</scope>
</reference>
<evidence type="ECO:0000256" key="5">
    <source>
        <dbReference type="ARBA" id="ARBA00022679"/>
    </source>
</evidence>
<evidence type="ECO:0000256" key="12">
    <source>
        <dbReference type="ARBA" id="ARBA00029981"/>
    </source>
</evidence>
<dbReference type="FunFam" id="3.40.50.150:FF:000124">
    <property type="entry name" value="HEN methyltransferase 1"/>
    <property type="match status" value="1"/>
</dbReference>
<dbReference type="GO" id="GO:0046872">
    <property type="term" value="F:metal ion binding"/>
    <property type="evidence" value="ECO:0007669"/>
    <property type="project" value="UniProtKB-KW"/>
</dbReference>
<dbReference type="GO" id="GO:0005634">
    <property type="term" value="C:nucleus"/>
    <property type="evidence" value="ECO:0007669"/>
    <property type="project" value="TreeGrafter"/>
</dbReference>
<keyword evidence="10" id="KW-0007">Acetylation</keyword>
<comment type="catalytic activity">
    <reaction evidence="14">
        <text>small RNA 3'-end nucleotide + S-adenosyl-L-methionine = small RNA 3'-end 2'-O-methylnucleotide + S-adenosyl-L-homocysteine + H(+)</text>
        <dbReference type="Rhea" id="RHEA:37887"/>
        <dbReference type="Rhea" id="RHEA-COMP:10415"/>
        <dbReference type="Rhea" id="RHEA-COMP:10416"/>
        <dbReference type="ChEBI" id="CHEBI:15378"/>
        <dbReference type="ChEBI" id="CHEBI:57856"/>
        <dbReference type="ChEBI" id="CHEBI:59789"/>
        <dbReference type="ChEBI" id="CHEBI:74896"/>
        <dbReference type="ChEBI" id="CHEBI:74898"/>
        <dbReference type="EC" id="2.1.1.386"/>
    </reaction>
</comment>
<dbReference type="Gene3D" id="3.40.50.150">
    <property type="entry name" value="Vaccinia Virus protein VP39"/>
    <property type="match status" value="1"/>
</dbReference>
<keyword evidence="4" id="KW-0489">Methyltransferase</keyword>
<dbReference type="OMA" id="RICDNIE"/>
<dbReference type="GeneTree" id="ENSGT00390000004798"/>
<name>A0A8C9D3V2_PANLE</name>
<protein>
    <recommendedName>
        <fullName evidence="3">Small RNA 2'-O-methyltransferase</fullName>
        <ecNumber evidence="13">2.1.1.386</ecNumber>
    </recommendedName>
    <alternativeName>
        <fullName evidence="12">HEN1 methyltransferase homolog 1</fullName>
    </alternativeName>
</protein>
<evidence type="ECO:0000256" key="14">
    <source>
        <dbReference type="ARBA" id="ARBA00048418"/>
    </source>
</evidence>
<accession>A0A8C9D3V2</accession>
<reference evidence="16" key="2">
    <citation type="submission" date="2025-08" db="UniProtKB">
        <authorList>
            <consortium name="Ensembl"/>
        </authorList>
    </citation>
    <scope>IDENTIFICATION</scope>
</reference>
<evidence type="ECO:0000256" key="15">
    <source>
        <dbReference type="ARBA" id="ARBA00053983"/>
    </source>
</evidence>
<evidence type="ECO:0000313" key="17">
    <source>
        <dbReference type="Proteomes" id="UP000694399"/>
    </source>
</evidence>
<dbReference type="SUPFAM" id="SSF53335">
    <property type="entry name" value="S-adenosyl-L-methionine-dependent methyltransferases"/>
    <property type="match status" value="1"/>
</dbReference>
<keyword evidence="6" id="KW-0949">S-adenosyl-L-methionine</keyword>
<dbReference type="EC" id="2.1.1.386" evidence="13"/>
<evidence type="ECO:0000256" key="7">
    <source>
        <dbReference type="ARBA" id="ARBA00022723"/>
    </source>
</evidence>
<evidence type="ECO:0000256" key="10">
    <source>
        <dbReference type="ARBA" id="ARBA00022990"/>
    </source>
</evidence>
<keyword evidence="9" id="KW-0694">RNA-binding</keyword>
<evidence type="ECO:0000256" key="9">
    <source>
        <dbReference type="ARBA" id="ARBA00022884"/>
    </source>
</evidence>
<evidence type="ECO:0000256" key="1">
    <source>
        <dbReference type="ARBA" id="ARBA00001946"/>
    </source>
</evidence>
<dbReference type="PANTHER" id="PTHR21404:SF3">
    <property type="entry name" value="SMALL RNA 2'-O-METHYLTRANSFERASE"/>
    <property type="match status" value="1"/>
</dbReference>
<dbReference type="GO" id="GO:0090486">
    <property type="term" value="F:small RNA 2'-O-methyltransferase activity"/>
    <property type="evidence" value="ECO:0007669"/>
    <property type="project" value="UniProtKB-EC"/>
</dbReference>
<dbReference type="GO" id="GO:0003723">
    <property type="term" value="F:RNA binding"/>
    <property type="evidence" value="ECO:0007669"/>
    <property type="project" value="UniProtKB-KW"/>
</dbReference>
<dbReference type="GO" id="GO:0001510">
    <property type="term" value="P:RNA methylation"/>
    <property type="evidence" value="ECO:0007669"/>
    <property type="project" value="InterPro"/>
</dbReference>
<dbReference type="InterPro" id="IPR029063">
    <property type="entry name" value="SAM-dependent_MTases_sf"/>
</dbReference>
<dbReference type="GO" id="GO:0034587">
    <property type="term" value="P:piRNA processing"/>
    <property type="evidence" value="ECO:0007669"/>
    <property type="project" value="TreeGrafter"/>
</dbReference>
<evidence type="ECO:0000256" key="11">
    <source>
        <dbReference type="ARBA" id="ARBA00023158"/>
    </source>
</evidence>
<dbReference type="Proteomes" id="UP000694399">
    <property type="component" value="Chromosome C2"/>
</dbReference>
<dbReference type="GO" id="GO:0030422">
    <property type="term" value="P:siRNA processing"/>
    <property type="evidence" value="ECO:0007669"/>
    <property type="project" value="TreeGrafter"/>
</dbReference>
<dbReference type="PANTHER" id="PTHR21404">
    <property type="entry name" value="HEN1"/>
    <property type="match status" value="1"/>
</dbReference>
<evidence type="ECO:0000256" key="13">
    <source>
        <dbReference type="ARBA" id="ARBA00035025"/>
    </source>
</evidence>
<proteinExistence type="inferred from homology"/>
<comment type="function">
    <text evidence="15">Methyltransferase that adds a 2'-O-methyl group at the 3'-end of piRNAs, a class of 24 to 30 nucleotide RNAs that are generated by a Dicer-independent mechanism and are primarily derived from transposons and other repeated sequence elements. This probably protects the 3'-end of piRNAs from uridylation activity and subsequent degradation. Stabilization of piRNAs is essential for gametogenesis.</text>
</comment>
<dbReference type="GO" id="GO:0005737">
    <property type="term" value="C:cytoplasm"/>
    <property type="evidence" value="ECO:0007669"/>
    <property type="project" value="TreeGrafter"/>
</dbReference>
<dbReference type="Ensembl" id="ENSPLOT00000013564.1">
    <property type="protein sequence ID" value="ENSPLOP00000012234.1"/>
    <property type="gene ID" value="ENSPLOG00000008961.1"/>
</dbReference>
<sequence>RNLILFQRSTVPRKNVIEFRPPLYKQRYFFVKDIVNQYKPKKVADLGCGNATLLCMLKFHSCVQELVGVDLLMDRLLDWNSDKLSPSIGDHLGPRDLDLSIVLYRGSAVEKDSRLLGFDLITCIELIEHLDSEDLAKFPEVVFGYFSPGMVVISTPNSDFNPLFPASTFRNSDHKFEWNQTQFQHWASNVAKLYSYTVEFTGVGVPPPWAKHVGYCTQIGIFKKKQPDPGSWILAKPTGSRVSEPEEHAYQVIDPRKILHAHKWCQSWSTVFTASFPSLQQKHFLLFVLCTEVLKEVEAIRQKYVWIMKRKESSEPESEEDTDSGLVRRPGLFLTDAQVAQIEKSPKPYSVGKRFYVPLKRLIGYPKVNRLVADVSTLRTLLAEGIPMRLNRAHTSVQIDLDPYDYPHDYR</sequence>
<evidence type="ECO:0000256" key="2">
    <source>
        <dbReference type="ARBA" id="ARBA00009026"/>
    </source>
</evidence>
<keyword evidence="8" id="KW-0460">Magnesium</keyword>
<evidence type="ECO:0000256" key="3">
    <source>
        <dbReference type="ARBA" id="ARBA00021330"/>
    </source>
</evidence>
<evidence type="ECO:0000256" key="8">
    <source>
        <dbReference type="ARBA" id="ARBA00022842"/>
    </source>
</evidence>